<feature type="compositionally biased region" description="Basic and acidic residues" evidence="3">
    <location>
        <begin position="566"/>
        <end position="580"/>
    </location>
</feature>
<dbReference type="SUPFAM" id="SSF50978">
    <property type="entry name" value="WD40 repeat-like"/>
    <property type="match status" value="1"/>
</dbReference>
<evidence type="ECO:0000313" key="4">
    <source>
        <dbReference type="EMBL" id="KAF3971336.1"/>
    </source>
</evidence>
<reference evidence="4" key="1">
    <citation type="submission" date="2020-03" db="EMBL/GenBank/DDBJ databases">
        <title>Castanea mollissima Vanexum genome sequencing.</title>
        <authorList>
            <person name="Staton M."/>
        </authorList>
    </citation>
    <scope>NUCLEOTIDE SEQUENCE</scope>
    <source>
        <tissue evidence="4">Leaf</tissue>
    </source>
</reference>
<dbReference type="GO" id="GO:0005634">
    <property type="term" value="C:nucleus"/>
    <property type="evidence" value="ECO:0007669"/>
    <property type="project" value="UniProtKB-SubCell"/>
</dbReference>
<dbReference type="InterPro" id="IPR027417">
    <property type="entry name" value="P-loop_NTPase"/>
</dbReference>
<evidence type="ECO:0000313" key="5">
    <source>
        <dbReference type="Proteomes" id="UP000737018"/>
    </source>
</evidence>
<evidence type="ECO:0000256" key="1">
    <source>
        <dbReference type="ARBA" id="ARBA00004123"/>
    </source>
</evidence>
<dbReference type="PANTHER" id="PTHR21297">
    <property type="entry name" value="DNA-DIRECTED RNA POLYMERASE II"/>
    <property type="match status" value="1"/>
</dbReference>
<dbReference type="Gene3D" id="1.20.1250.40">
    <property type="match status" value="1"/>
</dbReference>
<keyword evidence="2" id="KW-0539">Nucleus</keyword>
<dbReference type="GO" id="GO:0030880">
    <property type="term" value="C:RNA polymerase complex"/>
    <property type="evidence" value="ECO:0007669"/>
    <property type="project" value="InterPro"/>
</dbReference>
<dbReference type="Proteomes" id="UP000737018">
    <property type="component" value="Unassembled WGS sequence"/>
</dbReference>
<dbReference type="SUPFAM" id="SSF47819">
    <property type="entry name" value="HRDC-like"/>
    <property type="match status" value="1"/>
</dbReference>
<dbReference type="Gene3D" id="3.40.50.300">
    <property type="entry name" value="P-loop containing nucleotide triphosphate hydrolases"/>
    <property type="match status" value="1"/>
</dbReference>
<gene>
    <name evidence="4" type="ORF">CMV_005064</name>
</gene>
<dbReference type="InterPro" id="IPR005574">
    <property type="entry name" value="Rpb4/RPC9"/>
</dbReference>
<comment type="caution">
    <text evidence="4">The sequence shown here is derived from an EMBL/GenBank/DDBJ whole genome shotgun (WGS) entry which is preliminary data.</text>
</comment>
<dbReference type="Pfam" id="PF03874">
    <property type="entry name" value="RNA_pol_Rpb4"/>
    <property type="match status" value="1"/>
</dbReference>
<protein>
    <submittedName>
        <fullName evidence="4">Uncharacterized protein</fullName>
    </submittedName>
</protein>
<comment type="subcellular location">
    <subcellularLocation>
        <location evidence="1">Nucleus</location>
    </subcellularLocation>
</comment>
<evidence type="ECO:0000256" key="3">
    <source>
        <dbReference type="SAM" id="MobiDB-lite"/>
    </source>
</evidence>
<dbReference type="InterPro" id="IPR010997">
    <property type="entry name" value="HRDC-like_sf"/>
</dbReference>
<dbReference type="GO" id="GO:0006352">
    <property type="term" value="P:DNA-templated transcription initiation"/>
    <property type="evidence" value="ECO:0007669"/>
    <property type="project" value="InterPro"/>
</dbReference>
<feature type="region of interest" description="Disordered" evidence="3">
    <location>
        <begin position="561"/>
        <end position="642"/>
    </location>
</feature>
<dbReference type="InterPro" id="IPR015943">
    <property type="entry name" value="WD40/YVTN_repeat-like_dom_sf"/>
</dbReference>
<organism evidence="4 5">
    <name type="scientific">Castanea mollissima</name>
    <name type="common">Chinese chestnut</name>
    <dbReference type="NCBI Taxonomy" id="60419"/>
    <lineage>
        <taxon>Eukaryota</taxon>
        <taxon>Viridiplantae</taxon>
        <taxon>Streptophyta</taxon>
        <taxon>Embryophyta</taxon>
        <taxon>Tracheophyta</taxon>
        <taxon>Spermatophyta</taxon>
        <taxon>Magnoliopsida</taxon>
        <taxon>eudicotyledons</taxon>
        <taxon>Gunneridae</taxon>
        <taxon>Pentapetalae</taxon>
        <taxon>rosids</taxon>
        <taxon>fabids</taxon>
        <taxon>Fagales</taxon>
        <taxon>Fagaceae</taxon>
        <taxon>Castanea</taxon>
    </lineage>
</organism>
<dbReference type="EMBL" id="JRKL02000444">
    <property type="protein sequence ID" value="KAF3971336.1"/>
    <property type="molecule type" value="Genomic_DNA"/>
</dbReference>
<accession>A0A8J4W4J5</accession>
<dbReference type="InterPro" id="IPR036322">
    <property type="entry name" value="WD40_repeat_dom_sf"/>
</dbReference>
<keyword evidence="5" id="KW-1185">Reference proteome</keyword>
<dbReference type="AlphaFoldDB" id="A0A8J4W4J5"/>
<dbReference type="GO" id="GO:0000166">
    <property type="term" value="F:nucleotide binding"/>
    <property type="evidence" value="ECO:0007669"/>
    <property type="project" value="InterPro"/>
</dbReference>
<dbReference type="OrthoDB" id="2186918at2759"/>
<proteinExistence type="predicted"/>
<dbReference type="Gene3D" id="2.130.10.10">
    <property type="entry name" value="YVTN repeat-like/Quinoprotein amine dehydrogenase"/>
    <property type="match status" value="1"/>
</dbReference>
<dbReference type="InterPro" id="IPR045222">
    <property type="entry name" value="Rpb4-like"/>
</dbReference>
<evidence type="ECO:0000256" key="2">
    <source>
        <dbReference type="ARBA" id="ARBA00023242"/>
    </source>
</evidence>
<dbReference type="InterPro" id="IPR038324">
    <property type="entry name" value="Rpb4/RPC9_sf"/>
</dbReference>
<sequence length="759" mass="83965">MEYCCTLCSMEPGIDEEPKIVRPSPEDPSLLTRQRNHRSEDIWNGEDSGSLTCRGCAKEMAKIMMQDNRVIDIIKWVRVPSPKSRPSGTALIHYREQLVRMQPDQIIWQPYEADFGHLPDFCVAGRDTASKSPFICDIGCSCCFHCRQVWERLWYPSSLNFIKNLFHGNESSILAITEGCQLTIWDIQMKENGGCLHRICGSPGDVFYAVCSSSTGNVAVGGADRTVTIFDPRRGTGYILMMWGTCREFCFAFMKSAEVIPTVEGFVAVGTESIPPSSVIKQLAVAVEAGKKLKSLKDCLASSASSSPVRERAGLSLSAVKSLVLREKEEKLTFDYGDNEKVLSLVNSLFDAEGNFLRRKISYDSEATTVTSLPRDIHGAPAESLVVKLAEVIGSFKTLRKMVLFWSRVVVEVNASDNGGKADAKIEKGIGGSNANSIKELVSNEAFSVNMDRSKHPKTVLIMDEVDGMSAGDRGGVADLIASIKISKIPIIGICNDRYSQKLKSLVNYCLLLSFRKPMNQQLLSALYLPFLSSFLTDHSFPLVSALLSFPDIQVAMEKGAPLRSKGKEDKLKGKDDSSTKPKSTRKVQFNFEGSPEYKTSSLPKSLGKDDTPFPKGYSGKGGGKGDKIANGRRSTVSKEPQPLELKVEQDLPENVKCMMDCEALDILQGIQDQLPILSKDPEFRLPVPFDKGLQYAKRGVHYANPQAVRQVLEDLTKYGVSNSEICVIANVCPESDEEVFSLLPSLKTHFWSFWNHIY</sequence>
<name>A0A8J4W4J5_9ROSI</name>